<dbReference type="AlphaFoldDB" id="A0A9P9YKL9"/>
<dbReference type="PANTHER" id="PTHR11177">
    <property type="entry name" value="CHITINASE"/>
    <property type="match status" value="1"/>
</dbReference>
<organism evidence="9 10">
    <name type="scientific">Drosophila gunungcola</name>
    <name type="common">fruit fly</name>
    <dbReference type="NCBI Taxonomy" id="103775"/>
    <lineage>
        <taxon>Eukaryota</taxon>
        <taxon>Metazoa</taxon>
        <taxon>Ecdysozoa</taxon>
        <taxon>Arthropoda</taxon>
        <taxon>Hexapoda</taxon>
        <taxon>Insecta</taxon>
        <taxon>Pterygota</taxon>
        <taxon>Neoptera</taxon>
        <taxon>Endopterygota</taxon>
        <taxon>Diptera</taxon>
        <taxon>Brachycera</taxon>
        <taxon>Muscomorpha</taxon>
        <taxon>Ephydroidea</taxon>
        <taxon>Drosophilidae</taxon>
        <taxon>Drosophila</taxon>
        <taxon>Sophophora</taxon>
    </lineage>
</organism>
<dbReference type="Pfam" id="PF00704">
    <property type="entry name" value="Glyco_hydro_18"/>
    <property type="match status" value="1"/>
</dbReference>
<dbReference type="GO" id="GO:0006032">
    <property type="term" value="P:chitin catabolic process"/>
    <property type="evidence" value="ECO:0007669"/>
    <property type="project" value="TreeGrafter"/>
</dbReference>
<dbReference type="Gene3D" id="3.20.20.80">
    <property type="entry name" value="Glycosidases"/>
    <property type="match status" value="1"/>
</dbReference>
<evidence type="ECO:0000313" key="9">
    <source>
        <dbReference type="EMBL" id="KAI8038755.1"/>
    </source>
</evidence>
<dbReference type="EMBL" id="JAMKOV010000007">
    <property type="protein sequence ID" value="KAI8038755.1"/>
    <property type="molecule type" value="Genomic_DNA"/>
</dbReference>
<evidence type="ECO:0000259" key="8">
    <source>
        <dbReference type="PROSITE" id="PS51910"/>
    </source>
</evidence>
<comment type="subcellular location">
    <subcellularLocation>
        <location evidence="1">Secreted</location>
    </subcellularLocation>
</comment>
<dbReference type="SUPFAM" id="SSF51445">
    <property type="entry name" value="(Trans)glycosidases"/>
    <property type="match status" value="1"/>
</dbReference>
<dbReference type="InterPro" id="IPR011583">
    <property type="entry name" value="Chitinase_II/V-like_cat"/>
</dbReference>
<sequence length="449" mass="50368">MKDMAMDMDMGMGMGMDMGMEMGMAILCISGEVGKLVCFYDAKSFVREGPAQMSLAELEPALTFCNFLVYGYAGIDAETYKIKSLDPTLTHDRQHYRHITDLRKKYPHVRFLLSVGGDQDMDSEGVADSGKYLRLLEQPEHRKSFQASVLQELNSNGFDGLDLSWQFPKNKPKVQQGVFKRVWGSFRGFFSSTSVDEKAQEHREQFAALLGELKSDLRRSGQLLTVSMLPHVSAELFIDVPTVLGHVDFVNLGTYDFQTPERDPKVADLPAPLYEMYDRNPNHNVQYQVQYWLNQTSQISAHKLHVGVASYGRAWNMTRNSGITGYPPIPATNGAAPAGRQTVIPGLLSWPETCELLQQQPKDRDVPHLRKVGDPTKRFGIYAYRAADDKGENGLWVGYEDPTTAAIKAEFVQSRGLGGVAFHDLSLDDFRGQCAGEKFPIMRSIKFKL</sequence>
<evidence type="ECO:0000256" key="7">
    <source>
        <dbReference type="ARBA" id="ARBA00023180"/>
    </source>
</evidence>
<dbReference type="InterPro" id="IPR029070">
    <property type="entry name" value="Chitinase_insertion_sf"/>
</dbReference>
<proteinExistence type="inferred from homology"/>
<dbReference type="GO" id="GO:0005576">
    <property type="term" value="C:extracellular region"/>
    <property type="evidence" value="ECO:0007669"/>
    <property type="project" value="UniProtKB-SubCell"/>
</dbReference>
<dbReference type="FunFam" id="3.20.20.80:FF:000071">
    <property type="entry name" value="Imaginal disc growth factor"/>
    <property type="match status" value="1"/>
</dbReference>
<keyword evidence="4" id="KW-0964">Secreted</keyword>
<dbReference type="PROSITE" id="PS51910">
    <property type="entry name" value="GH18_2"/>
    <property type="match status" value="1"/>
</dbReference>
<dbReference type="PANTHER" id="PTHR11177:SF235">
    <property type="entry name" value="CHITINASE-LIKE PROTEIN IDGF1-RELATED"/>
    <property type="match status" value="1"/>
</dbReference>
<dbReference type="InterPro" id="IPR015520">
    <property type="entry name" value="IDGF"/>
</dbReference>
<dbReference type="Gene3D" id="3.10.50.10">
    <property type="match status" value="1"/>
</dbReference>
<dbReference type="SMART" id="SM00636">
    <property type="entry name" value="Glyco_18"/>
    <property type="match status" value="1"/>
</dbReference>
<evidence type="ECO:0000256" key="3">
    <source>
        <dbReference type="ARBA" id="ARBA00022473"/>
    </source>
</evidence>
<keyword evidence="10" id="KW-1185">Reference proteome</keyword>
<keyword evidence="5" id="KW-0732">Signal</keyword>
<evidence type="ECO:0000313" key="10">
    <source>
        <dbReference type="Proteomes" id="UP001059596"/>
    </source>
</evidence>
<evidence type="ECO:0000256" key="5">
    <source>
        <dbReference type="ARBA" id="ARBA00022729"/>
    </source>
</evidence>
<evidence type="ECO:0000256" key="1">
    <source>
        <dbReference type="ARBA" id="ARBA00004613"/>
    </source>
</evidence>
<dbReference type="GO" id="GO:0008061">
    <property type="term" value="F:chitin binding"/>
    <property type="evidence" value="ECO:0007669"/>
    <property type="project" value="InterPro"/>
</dbReference>
<evidence type="ECO:0000256" key="6">
    <source>
        <dbReference type="ARBA" id="ARBA00023157"/>
    </source>
</evidence>
<name>A0A9P9YKL9_9MUSC</name>
<dbReference type="InterPro" id="IPR001223">
    <property type="entry name" value="Glyco_hydro18_cat"/>
</dbReference>
<reference evidence="9" key="1">
    <citation type="journal article" date="2023" name="Genome Biol. Evol.">
        <title>Long-read-based Genome Assembly of Drosophila gunungcola Reveals Fewer Chemosensory Genes in Flower-breeding Species.</title>
        <authorList>
            <person name="Negi A."/>
            <person name="Liao B.Y."/>
            <person name="Yeh S.D."/>
        </authorList>
    </citation>
    <scope>NUCLEOTIDE SEQUENCE</scope>
    <source>
        <strain evidence="9">Sukarami</strain>
    </source>
</reference>
<dbReference type="InterPro" id="IPR050314">
    <property type="entry name" value="Glycosyl_Hydrlase_18"/>
</dbReference>
<accession>A0A9P9YKL9</accession>
<dbReference type="GO" id="GO:0005975">
    <property type="term" value="P:carbohydrate metabolic process"/>
    <property type="evidence" value="ECO:0007669"/>
    <property type="project" value="InterPro"/>
</dbReference>
<evidence type="ECO:0000256" key="4">
    <source>
        <dbReference type="ARBA" id="ARBA00022525"/>
    </source>
</evidence>
<gene>
    <name evidence="9" type="ORF">M5D96_008663</name>
</gene>
<keyword evidence="6" id="KW-1015">Disulfide bond</keyword>
<keyword evidence="3" id="KW-0217">Developmental protein</keyword>
<keyword evidence="7" id="KW-0325">Glycoprotein</keyword>
<comment type="similarity">
    <text evidence="2">Belongs to the glycosyl hydrolase 18 family. IDGF subfamily.</text>
</comment>
<dbReference type="Proteomes" id="UP001059596">
    <property type="component" value="Unassembled WGS sequence"/>
</dbReference>
<evidence type="ECO:0000256" key="2">
    <source>
        <dbReference type="ARBA" id="ARBA00006606"/>
    </source>
</evidence>
<dbReference type="FunFam" id="3.10.50.10:FF:000007">
    <property type="entry name" value="chitinase-like protein Idgf4"/>
    <property type="match status" value="1"/>
</dbReference>
<comment type="caution">
    <text evidence="9">The sequence shown here is derived from an EMBL/GenBank/DDBJ whole genome shotgun (WGS) entry which is preliminary data.</text>
</comment>
<dbReference type="InterPro" id="IPR017853">
    <property type="entry name" value="GH"/>
</dbReference>
<dbReference type="GO" id="GO:0004568">
    <property type="term" value="F:chitinase activity"/>
    <property type="evidence" value="ECO:0007669"/>
    <property type="project" value="TreeGrafter"/>
</dbReference>
<protein>
    <recommendedName>
        <fullName evidence="8">GH18 domain-containing protein</fullName>
    </recommendedName>
</protein>
<dbReference type="SUPFAM" id="SSF54556">
    <property type="entry name" value="Chitinase insertion domain"/>
    <property type="match status" value="1"/>
</dbReference>
<dbReference type="CDD" id="cd02873">
    <property type="entry name" value="GH18_IDGF"/>
    <property type="match status" value="1"/>
</dbReference>
<feature type="domain" description="GH18" evidence="8">
    <location>
        <begin position="34"/>
        <end position="449"/>
    </location>
</feature>